<dbReference type="InterPro" id="IPR036036">
    <property type="entry name" value="SOCS_box-like_dom_sf"/>
</dbReference>
<dbReference type="SUPFAM" id="SSF56672">
    <property type="entry name" value="DNA/RNA polymerases"/>
    <property type="match status" value="1"/>
</dbReference>
<dbReference type="Pfam" id="PF00078">
    <property type="entry name" value="RVT_1"/>
    <property type="match status" value="1"/>
</dbReference>
<dbReference type="CDD" id="cd01650">
    <property type="entry name" value="RT_nLTR_like"/>
    <property type="match status" value="1"/>
</dbReference>
<dbReference type="SMART" id="SM00248">
    <property type="entry name" value="ANK"/>
    <property type="match status" value="7"/>
</dbReference>
<organism evidence="6 7">
    <name type="scientific">Plakobranchus ocellatus</name>
    <dbReference type="NCBI Taxonomy" id="259542"/>
    <lineage>
        <taxon>Eukaryota</taxon>
        <taxon>Metazoa</taxon>
        <taxon>Spiralia</taxon>
        <taxon>Lophotrochozoa</taxon>
        <taxon>Mollusca</taxon>
        <taxon>Gastropoda</taxon>
        <taxon>Heterobranchia</taxon>
        <taxon>Euthyneura</taxon>
        <taxon>Panpulmonata</taxon>
        <taxon>Sacoglossa</taxon>
        <taxon>Placobranchoidea</taxon>
        <taxon>Plakobranchidae</taxon>
        <taxon>Plakobranchus</taxon>
    </lineage>
</organism>
<keyword evidence="7" id="KW-1185">Reference proteome</keyword>
<evidence type="ECO:0000256" key="3">
    <source>
        <dbReference type="PROSITE-ProRule" id="PRU00023"/>
    </source>
</evidence>
<reference evidence="6 7" key="1">
    <citation type="journal article" date="2021" name="Elife">
        <title>Chloroplast acquisition without the gene transfer in kleptoplastic sea slugs, Plakobranchus ocellatus.</title>
        <authorList>
            <person name="Maeda T."/>
            <person name="Takahashi S."/>
            <person name="Yoshida T."/>
            <person name="Shimamura S."/>
            <person name="Takaki Y."/>
            <person name="Nagai Y."/>
            <person name="Toyoda A."/>
            <person name="Suzuki Y."/>
            <person name="Arimoto A."/>
            <person name="Ishii H."/>
            <person name="Satoh N."/>
            <person name="Nishiyama T."/>
            <person name="Hasebe M."/>
            <person name="Maruyama T."/>
            <person name="Minagawa J."/>
            <person name="Obokata J."/>
            <person name="Shigenobu S."/>
        </authorList>
    </citation>
    <scope>NUCLEOTIDE SEQUENCE [LARGE SCALE GENOMIC DNA]</scope>
</reference>
<feature type="repeat" description="ANK" evidence="3">
    <location>
        <begin position="228"/>
        <end position="260"/>
    </location>
</feature>
<evidence type="ECO:0000256" key="1">
    <source>
        <dbReference type="ARBA" id="ARBA00022737"/>
    </source>
</evidence>
<dbReference type="Pfam" id="PF12796">
    <property type="entry name" value="Ank_2"/>
    <property type="match status" value="2"/>
</dbReference>
<dbReference type="PROSITE" id="PS50225">
    <property type="entry name" value="SOCS"/>
    <property type="match status" value="1"/>
</dbReference>
<evidence type="ECO:0000259" key="5">
    <source>
        <dbReference type="PROSITE" id="PS50878"/>
    </source>
</evidence>
<dbReference type="PROSITE" id="PS50088">
    <property type="entry name" value="ANK_REPEAT"/>
    <property type="match status" value="4"/>
</dbReference>
<dbReference type="EMBL" id="BLXT01006232">
    <property type="protein sequence ID" value="GFO30221.1"/>
    <property type="molecule type" value="Genomic_DNA"/>
</dbReference>
<evidence type="ECO:0000313" key="6">
    <source>
        <dbReference type="EMBL" id="GFO30221.1"/>
    </source>
</evidence>
<dbReference type="PROSITE" id="PS50297">
    <property type="entry name" value="ANK_REP_REGION"/>
    <property type="match status" value="1"/>
</dbReference>
<feature type="domain" description="SOCS box" evidence="4">
    <location>
        <begin position="523"/>
        <end position="569"/>
    </location>
</feature>
<dbReference type="InterPro" id="IPR036770">
    <property type="entry name" value="Ankyrin_rpt-contain_sf"/>
</dbReference>
<dbReference type="GO" id="GO:0035556">
    <property type="term" value="P:intracellular signal transduction"/>
    <property type="evidence" value="ECO:0007669"/>
    <property type="project" value="InterPro"/>
</dbReference>
<evidence type="ECO:0000256" key="2">
    <source>
        <dbReference type="ARBA" id="ARBA00023043"/>
    </source>
</evidence>
<evidence type="ECO:0000259" key="4">
    <source>
        <dbReference type="PROSITE" id="PS50225"/>
    </source>
</evidence>
<accession>A0AAV4C4I1</accession>
<feature type="repeat" description="ANK" evidence="3">
    <location>
        <begin position="261"/>
        <end position="293"/>
    </location>
</feature>
<dbReference type="InterPro" id="IPR043502">
    <property type="entry name" value="DNA/RNA_pol_sf"/>
</dbReference>
<dbReference type="SUPFAM" id="SSF158235">
    <property type="entry name" value="SOCS box-like"/>
    <property type="match status" value="1"/>
</dbReference>
<evidence type="ECO:0000313" key="7">
    <source>
        <dbReference type="Proteomes" id="UP000735302"/>
    </source>
</evidence>
<keyword evidence="1" id="KW-0677">Repeat</keyword>
<dbReference type="AlphaFoldDB" id="A0AAV4C4I1"/>
<dbReference type="InterPro" id="IPR002110">
    <property type="entry name" value="Ankyrin_rpt"/>
</dbReference>
<dbReference type="CDD" id="cd03716">
    <property type="entry name" value="SOCS_ASB_like"/>
    <property type="match status" value="1"/>
</dbReference>
<dbReference type="PANTHER" id="PTHR24198:SF165">
    <property type="entry name" value="ANKYRIN REPEAT-CONTAINING PROTEIN-RELATED"/>
    <property type="match status" value="1"/>
</dbReference>
<dbReference type="Pfam" id="PF07525">
    <property type="entry name" value="SOCS_box"/>
    <property type="match status" value="1"/>
</dbReference>
<gene>
    <name evidence="6" type="ORF">PoB_005672600</name>
</gene>
<dbReference type="PANTHER" id="PTHR24198">
    <property type="entry name" value="ANKYRIN REPEAT AND PROTEIN KINASE DOMAIN-CONTAINING PROTEIN"/>
    <property type="match status" value="1"/>
</dbReference>
<keyword evidence="2 3" id="KW-0040">ANK repeat</keyword>
<name>A0AAV4C4I1_9GAST</name>
<feature type="domain" description="Reverse transcriptase" evidence="5">
    <location>
        <begin position="1"/>
        <end position="209"/>
    </location>
</feature>
<feature type="repeat" description="ANK" evidence="3">
    <location>
        <begin position="327"/>
        <end position="359"/>
    </location>
</feature>
<dbReference type="Gene3D" id="1.10.750.20">
    <property type="entry name" value="SOCS box"/>
    <property type="match status" value="1"/>
</dbReference>
<protein>
    <submittedName>
        <fullName evidence="6">Ankyrin-1</fullName>
    </submittedName>
</protein>
<dbReference type="SMART" id="SM00969">
    <property type="entry name" value="SOCS_box"/>
    <property type="match status" value="1"/>
</dbReference>
<dbReference type="PROSITE" id="PS50878">
    <property type="entry name" value="RT_POL"/>
    <property type="match status" value="1"/>
</dbReference>
<dbReference type="Proteomes" id="UP000735302">
    <property type="component" value="Unassembled WGS sequence"/>
</dbReference>
<dbReference type="InterPro" id="IPR001496">
    <property type="entry name" value="SOCS_box"/>
</dbReference>
<dbReference type="InterPro" id="IPR000477">
    <property type="entry name" value="RT_dom"/>
</dbReference>
<sequence length="584" mass="65517">MLRIRNKIKPEIAEEQCGFVEDKGTSNAIYILRTLIERALETQKDVYLCFTDYTKAFDRGRHDEIITQLKQLNIDGKDFRIIKTMYWEQTAAMRIENKTSTFQDIKRGVRQGCVLFPDLFSLYSEIIMRNLENHPGIKVGGQNINNLRYADDTVLIAENKEDLQKLLNIVEEESRKKVLHNHIKLLELHAITAICLPPAPTFNLLDLDLDLNKLLLQHGAEIDAQDIRRFTPLMMACLEGRTDVLRIMLNARCNVNMAAYNRRTALHYASEQGFRAGCELLIEAGACMESLDTDKCTPAMVAAHKGSVQTLQLLLDKGASTTGCSRQGMSILHLAAESGNLSCCDILMDQGVDKNIRCCDGVTPLISAIRSHRILCAHHLIEHGCSLAHRPGDVITPLGEAVYRDVDHQLIRRLLVEGASPNIADRFHTLPLWHAIHNLNFIVVKMLLQANSNHWRQTESMLYVCSPCSPVTHALHQDSPTLVKWMLAAYAEEAADILRAALTDRISSGLPVGEIGCIVQELKSPQPLLRLCRRAVRRQLGAGLCVHDKISSLRLPSLLHNYLLFSDLDLPEEAKVGSDNAMSF</sequence>
<proteinExistence type="predicted"/>
<dbReference type="SUPFAM" id="SSF48403">
    <property type="entry name" value="Ankyrin repeat"/>
    <property type="match status" value="1"/>
</dbReference>
<dbReference type="Gene3D" id="1.25.40.20">
    <property type="entry name" value="Ankyrin repeat-containing domain"/>
    <property type="match status" value="2"/>
</dbReference>
<feature type="repeat" description="ANK" evidence="3">
    <location>
        <begin position="294"/>
        <end position="326"/>
    </location>
</feature>
<comment type="caution">
    <text evidence="6">The sequence shown here is derived from an EMBL/GenBank/DDBJ whole genome shotgun (WGS) entry which is preliminary data.</text>
</comment>